<evidence type="ECO:0000256" key="1">
    <source>
        <dbReference type="ARBA" id="ARBA00022729"/>
    </source>
</evidence>
<organism evidence="3 4">
    <name type="scientific">Nonomuraea marmarensis</name>
    <dbReference type="NCBI Taxonomy" id="3351344"/>
    <lineage>
        <taxon>Bacteria</taxon>
        <taxon>Bacillati</taxon>
        <taxon>Actinomycetota</taxon>
        <taxon>Actinomycetes</taxon>
        <taxon>Streptosporangiales</taxon>
        <taxon>Streptosporangiaceae</taxon>
        <taxon>Nonomuraea</taxon>
    </lineage>
</organism>
<evidence type="ECO:0008006" key="5">
    <source>
        <dbReference type="Google" id="ProtNLM"/>
    </source>
</evidence>
<keyword evidence="4" id="KW-1185">Reference proteome</keyword>
<evidence type="ECO:0000313" key="3">
    <source>
        <dbReference type="EMBL" id="MFG1709115.1"/>
    </source>
</evidence>
<proteinExistence type="predicted"/>
<evidence type="ECO:0000313" key="4">
    <source>
        <dbReference type="Proteomes" id="UP001603978"/>
    </source>
</evidence>
<accession>A0ABW7ANY0</accession>
<feature type="region of interest" description="Disordered" evidence="2">
    <location>
        <begin position="1"/>
        <end position="24"/>
    </location>
</feature>
<dbReference type="EMBL" id="JBICRM010000033">
    <property type="protein sequence ID" value="MFG1709115.1"/>
    <property type="molecule type" value="Genomic_DNA"/>
</dbReference>
<feature type="compositionally biased region" description="Basic residues" evidence="2">
    <location>
        <begin position="10"/>
        <end position="21"/>
    </location>
</feature>
<name>A0ABW7ANY0_9ACTN</name>
<keyword evidence="1" id="KW-0732">Signal</keyword>
<reference evidence="3 4" key="1">
    <citation type="submission" date="2024-10" db="EMBL/GenBank/DDBJ databases">
        <authorList>
            <person name="Topkara A.R."/>
            <person name="Saygin H."/>
        </authorList>
    </citation>
    <scope>NUCLEOTIDE SEQUENCE [LARGE SCALE GENOMIC DNA]</scope>
    <source>
        <strain evidence="3 4">M3C6</strain>
    </source>
</reference>
<dbReference type="Proteomes" id="UP001603978">
    <property type="component" value="Unassembled WGS sequence"/>
</dbReference>
<dbReference type="RefSeq" id="WP_393173566.1">
    <property type="nucleotide sequence ID" value="NZ_JBICRM010000033.1"/>
</dbReference>
<sequence length="217" mass="23068">MTATQQHTAAPRRTRSRRQAPRRGQGAVVLHAVVGLALAAGAVAIQTLQLSGDDMGKPLTYTGAKGQNVDAGRFSVRVQKVSSAKTIKALDETVPTDRLFLVVEAAATAPKEPVHLGQPKLITADGKVFAATDKVNKERTLAYPWIQPGWWTTGKFVFEVPASALPGAQAVFQLPVGGLYSEPLPPEAQIDLGIDDATAKQLSSAPAELIDLDEKKK</sequence>
<gene>
    <name evidence="3" type="ORF">ACFLIM_38585</name>
</gene>
<dbReference type="Gene3D" id="2.60.40.1240">
    <property type="match status" value="1"/>
</dbReference>
<dbReference type="InterPro" id="IPR029050">
    <property type="entry name" value="Immunoprotect_excell_Ig-like"/>
</dbReference>
<comment type="caution">
    <text evidence="3">The sequence shown here is derived from an EMBL/GenBank/DDBJ whole genome shotgun (WGS) entry which is preliminary data.</text>
</comment>
<protein>
    <recommendedName>
        <fullName evidence="5">DUF4352 domain-containing protein</fullName>
    </recommendedName>
</protein>
<evidence type="ECO:0000256" key="2">
    <source>
        <dbReference type="SAM" id="MobiDB-lite"/>
    </source>
</evidence>